<feature type="region of interest" description="Disordered" evidence="1">
    <location>
        <begin position="1"/>
        <end position="56"/>
    </location>
</feature>
<evidence type="ECO:0000256" key="2">
    <source>
        <dbReference type="SAM" id="Phobius"/>
    </source>
</evidence>
<reference evidence="3 4" key="1">
    <citation type="journal article" date="2019" name="Sci. Rep.">
        <title>Nanopore sequencing improves the draft genome of the human pathogenic amoeba Naegleria fowleri.</title>
        <authorList>
            <person name="Liechti N."/>
            <person name="Schurch N."/>
            <person name="Bruggmann R."/>
            <person name="Wittwer M."/>
        </authorList>
    </citation>
    <scope>NUCLEOTIDE SEQUENCE [LARGE SCALE GENOMIC DNA]</scope>
    <source>
        <strain evidence="3 4">ATCC 30894</strain>
    </source>
</reference>
<dbReference type="OrthoDB" id="10259347at2759"/>
<organism evidence="3 4">
    <name type="scientific">Naegleria fowleri</name>
    <name type="common">Brain eating amoeba</name>
    <dbReference type="NCBI Taxonomy" id="5763"/>
    <lineage>
        <taxon>Eukaryota</taxon>
        <taxon>Discoba</taxon>
        <taxon>Heterolobosea</taxon>
        <taxon>Tetramitia</taxon>
        <taxon>Eutetramitia</taxon>
        <taxon>Vahlkampfiidae</taxon>
        <taxon>Naegleria</taxon>
    </lineage>
</organism>
<evidence type="ECO:0000313" key="4">
    <source>
        <dbReference type="Proteomes" id="UP000444721"/>
    </source>
</evidence>
<gene>
    <name evidence="3" type="ORF">FDP41_010755</name>
</gene>
<keyword evidence="4" id="KW-1185">Reference proteome</keyword>
<dbReference type="OMA" id="TLYHIHP"/>
<feature type="compositionally biased region" description="Polar residues" evidence="1">
    <location>
        <begin position="28"/>
        <end position="47"/>
    </location>
</feature>
<keyword evidence="2" id="KW-0812">Transmembrane</keyword>
<dbReference type="VEuPathDB" id="AmoebaDB:FDP41_010755"/>
<comment type="caution">
    <text evidence="3">The sequence shown here is derived from an EMBL/GenBank/DDBJ whole genome shotgun (WGS) entry which is preliminary data.</text>
</comment>
<protein>
    <submittedName>
        <fullName evidence="3">Uncharacterized protein</fullName>
    </submittedName>
</protein>
<keyword evidence="2" id="KW-1133">Transmembrane helix</keyword>
<evidence type="ECO:0000313" key="3">
    <source>
        <dbReference type="EMBL" id="KAF0982776.1"/>
    </source>
</evidence>
<proteinExistence type="predicted"/>
<evidence type="ECO:0000256" key="1">
    <source>
        <dbReference type="SAM" id="MobiDB-lite"/>
    </source>
</evidence>
<sequence>MSFQQEPKNPNMEEYGLAGSILKKKQQHSPMNTSGGDDTTTAAYTQVSSPSSSSFSSSIPLVVEHDQSFSEGQVDLLRTPIFIPLDLWLNQVGAYLDPYDWLFGLFPIFERNIYSKTHFETRVVMKEEEGISSPSSFHSLIYGMKKRGVVEIEQQYALFFSQLALVILKRIMRFGSLKNPMGGIANSHGIPKSFVYAEAVRLKVPSWTEFIQVIYENSSNELNFSPNIYRSWVKFAKKIIFHWRSKTFLIGQLKEYLTIPSEQSELKIHDIRWNVCLSLSENIHWSTPSKSSSSSTTRSDIDLNDTTILPARLCDTATMRRTNAGFSLIQLRFSKKFLASRLESLINFGISRTNDSKYLHVTPENVNSIATFFFKNKIEKLKDICSGSMKRTSNEVAFDNPFLTPEWIQVTGSLTIPTQTQSPFKLYIIHVHDFELLENTREKKHLFNPDQTDTILTSILHQRELLQQSHFDIENANSSFMTGLIYCKSATLLHMDVRDNKRLTFKVEPHVKLEQQVKKTFMERVKKFFEEFDTSYALENEHERTNIMTLYHIHPKLYPMYGLKWPSSIGTIRPLKFLLKPGDSIRFKGRLLDSKNVLAYEVRLNKPSLYICTPYELLNDILFKGSFLGLSFYLSYKKLYLDYLEALKETESDSSHVTLSQYLMYSMAKETLKLNIGLLIYYIMVNWPSKFIQMFASFLGFRKLPVGTDFVNRILENINAVILLCFLLESRRTNSQFHKVSASFIMDYMKWIAQWYLLFFGFKIGYTALPTFLKAGSRIGGYLRQKFYQIRWFFFDKFFNKNF</sequence>
<accession>A0A6A5C4V3</accession>
<name>A0A6A5C4V3_NAEFO</name>
<dbReference type="VEuPathDB" id="AmoebaDB:NF0024020"/>
<dbReference type="EMBL" id="VFQX01000007">
    <property type="protein sequence ID" value="KAF0982776.1"/>
    <property type="molecule type" value="Genomic_DNA"/>
</dbReference>
<feature type="transmembrane region" description="Helical" evidence="2">
    <location>
        <begin position="748"/>
        <end position="769"/>
    </location>
</feature>
<dbReference type="GeneID" id="68117970"/>
<dbReference type="AlphaFoldDB" id="A0A6A5C4V3"/>
<keyword evidence="2" id="KW-0472">Membrane</keyword>
<dbReference type="Proteomes" id="UP000444721">
    <property type="component" value="Unassembled WGS sequence"/>
</dbReference>
<dbReference type="RefSeq" id="XP_044567489.1">
    <property type="nucleotide sequence ID" value="XM_044701087.1"/>
</dbReference>